<dbReference type="AlphaFoldDB" id="A0AAE9Z9X2"/>
<reference evidence="2 3" key="2">
    <citation type="journal article" date="2022" name="Mar. Drugs">
        <title>Bioassay-Guided Fractionation Leads to the Detection of Cholic Acid Generated by the Rare Thalassomonas sp.</title>
        <authorList>
            <person name="Pheiffer F."/>
            <person name="Schneider Y.K."/>
            <person name="Hansen E.H."/>
            <person name="Andersen J.H."/>
            <person name="Isaksson J."/>
            <person name="Busche T."/>
            <person name="R C."/>
            <person name="Kalinowski J."/>
            <person name="Zyl L.V."/>
            <person name="Trindade M."/>
        </authorList>
    </citation>
    <scope>NUCLEOTIDE SEQUENCE [LARGE SCALE GENOMIC DNA]</scope>
    <source>
        <strain evidence="2 3">XOM25</strain>
    </source>
</reference>
<feature type="transmembrane region" description="Helical" evidence="1">
    <location>
        <begin position="191"/>
        <end position="218"/>
    </location>
</feature>
<name>A0AAE9Z9X2_9GAMM</name>
<sequence>MFSLLLLNQTDSSRKFFISVHQLLIHFTFIVLNKIVAGITQGQKGWLTQGGIRVIAVEQFIMTNICKHEWINFVCVNNLFAGTAAMAFPQRCQGEIAPFREESCSGNILTLAASGHCSLELVETVITKDIFPVLGLPAPAFVAYVKHFQCRRNDETNCFIPAVCRISVHFFLRFNSIMPFARAGKNNDISLLYLLLYLRLVLFFLHRYLVALSIFYMASTIIR</sequence>
<dbReference type="KEGG" id="tvd:SG34_032710"/>
<evidence type="ECO:0000256" key="1">
    <source>
        <dbReference type="SAM" id="Phobius"/>
    </source>
</evidence>
<evidence type="ECO:0000313" key="2">
    <source>
        <dbReference type="EMBL" id="WDE08674.1"/>
    </source>
</evidence>
<dbReference type="EMBL" id="CP059734">
    <property type="protein sequence ID" value="WDE08674.1"/>
    <property type="molecule type" value="Genomic_DNA"/>
</dbReference>
<proteinExistence type="predicted"/>
<keyword evidence="1" id="KW-0812">Transmembrane</keyword>
<protein>
    <submittedName>
        <fullName evidence="2">Uncharacterized protein</fullName>
    </submittedName>
</protein>
<reference evidence="2 3" key="1">
    <citation type="journal article" date="2015" name="Genome Announc.">
        <title>Draft Genome Sequences of Marine Isolates of Thalassomonas viridans and Thalassomonas actiniarum.</title>
        <authorList>
            <person name="Olonade I."/>
            <person name="van Zyl L.J."/>
            <person name="Trindade M."/>
        </authorList>
    </citation>
    <scope>NUCLEOTIDE SEQUENCE [LARGE SCALE GENOMIC DNA]</scope>
    <source>
        <strain evidence="2 3">XOM25</strain>
    </source>
</reference>
<dbReference type="RefSeq" id="WP_044838586.1">
    <property type="nucleotide sequence ID" value="NZ_CP059734.1"/>
</dbReference>
<evidence type="ECO:0000313" key="3">
    <source>
        <dbReference type="Proteomes" id="UP000032352"/>
    </source>
</evidence>
<keyword evidence="3" id="KW-1185">Reference proteome</keyword>
<dbReference type="Proteomes" id="UP000032352">
    <property type="component" value="Chromosome pTvir"/>
</dbReference>
<keyword evidence="1" id="KW-0472">Membrane</keyword>
<organism evidence="2 3">
    <name type="scientific">Thalassomonas viridans</name>
    <dbReference type="NCBI Taxonomy" id="137584"/>
    <lineage>
        <taxon>Bacteria</taxon>
        <taxon>Pseudomonadati</taxon>
        <taxon>Pseudomonadota</taxon>
        <taxon>Gammaproteobacteria</taxon>
        <taxon>Alteromonadales</taxon>
        <taxon>Colwelliaceae</taxon>
        <taxon>Thalassomonas</taxon>
    </lineage>
</organism>
<keyword evidence="1" id="KW-1133">Transmembrane helix</keyword>
<gene>
    <name evidence="2" type="ORF">SG34_032710</name>
</gene>
<accession>A0AAE9Z9X2</accession>